<protein>
    <submittedName>
        <fullName evidence="2">PIG-L family deacetylase</fullName>
    </submittedName>
</protein>
<dbReference type="InterPro" id="IPR024078">
    <property type="entry name" value="LmbE-like_dom_sf"/>
</dbReference>
<sequence>MPLTIVSFHAHPDDEVLLTGGSLARAAAEGHRVVLVVATDGAAGLAADTAELGARRRGELAASATALGCARVVWLGHADSGWGDSARPGGFSEVETDVAAAGLVDVLRAESADVLTVYDPAGGYGHPDHVAVHRVGVRAAELAGTPRVLEATIDRRLLQRAVRAVSWIPGVHARVADLDHAYTAHEDITLVVDVRAHCAAKRAAMRAHASQAGGGGGVRTLALLLRLPGPLFRLALGREFYVERARS</sequence>
<dbReference type="EMBL" id="CP110615">
    <property type="protein sequence ID" value="UZJ24902.1"/>
    <property type="molecule type" value="Genomic_DNA"/>
</dbReference>
<dbReference type="PANTHER" id="PTHR12993:SF26">
    <property type="entry name" value="1D-MYO-INOSITOL 2-ACETAMIDO-2-DEOXY-ALPHA-D-GLUCOPYRANOSIDE DEACETYLASE"/>
    <property type="match status" value="1"/>
</dbReference>
<dbReference type="InterPro" id="IPR003737">
    <property type="entry name" value="GlcNAc_PI_deacetylase-related"/>
</dbReference>
<dbReference type="PANTHER" id="PTHR12993">
    <property type="entry name" value="N-ACETYLGLUCOSAMINYL-PHOSPHATIDYLINOSITOL DE-N-ACETYLASE-RELATED"/>
    <property type="match status" value="1"/>
</dbReference>
<keyword evidence="1" id="KW-0862">Zinc</keyword>
<dbReference type="Proteomes" id="UP001164965">
    <property type="component" value="Chromosome"/>
</dbReference>
<evidence type="ECO:0000256" key="1">
    <source>
        <dbReference type="ARBA" id="ARBA00022833"/>
    </source>
</evidence>
<dbReference type="RefSeq" id="WP_265383008.1">
    <property type="nucleotide sequence ID" value="NZ_CP110615.1"/>
</dbReference>
<accession>A0ABY6NZS1</accession>
<dbReference type="SUPFAM" id="SSF102588">
    <property type="entry name" value="LmbE-like"/>
    <property type="match status" value="1"/>
</dbReference>
<name>A0ABY6NZS1_9NOCA</name>
<keyword evidence="3" id="KW-1185">Reference proteome</keyword>
<dbReference type="Pfam" id="PF02585">
    <property type="entry name" value="PIG-L"/>
    <property type="match status" value="1"/>
</dbReference>
<dbReference type="Gene3D" id="3.40.50.10320">
    <property type="entry name" value="LmbE-like"/>
    <property type="match status" value="1"/>
</dbReference>
<evidence type="ECO:0000313" key="3">
    <source>
        <dbReference type="Proteomes" id="UP001164965"/>
    </source>
</evidence>
<gene>
    <name evidence="2" type="ORF">RHODO2019_17680</name>
</gene>
<proteinExistence type="predicted"/>
<reference evidence="2" key="1">
    <citation type="submission" date="2022-10" db="EMBL/GenBank/DDBJ databases">
        <title>Rhodococcus sp.75.</title>
        <authorList>
            <person name="Sun M."/>
        </authorList>
    </citation>
    <scope>NUCLEOTIDE SEQUENCE</scope>
    <source>
        <strain evidence="2">75</strain>
    </source>
</reference>
<evidence type="ECO:0000313" key="2">
    <source>
        <dbReference type="EMBL" id="UZJ24902.1"/>
    </source>
</evidence>
<organism evidence="2 3">
    <name type="scientific">Rhodococcus antarcticus</name>
    <dbReference type="NCBI Taxonomy" id="2987751"/>
    <lineage>
        <taxon>Bacteria</taxon>
        <taxon>Bacillati</taxon>
        <taxon>Actinomycetota</taxon>
        <taxon>Actinomycetes</taxon>
        <taxon>Mycobacteriales</taxon>
        <taxon>Nocardiaceae</taxon>
        <taxon>Rhodococcus</taxon>
    </lineage>
</organism>